<comment type="caution">
    <text evidence="3">The sequence shown here is derived from an EMBL/GenBank/DDBJ whole genome shotgun (WGS) entry which is preliminary data.</text>
</comment>
<evidence type="ECO:0000313" key="4">
    <source>
        <dbReference type="Proteomes" id="UP000823912"/>
    </source>
</evidence>
<evidence type="ECO:0000313" key="3">
    <source>
        <dbReference type="EMBL" id="HIR70732.1"/>
    </source>
</evidence>
<protein>
    <submittedName>
        <fullName evidence="3">LCP family protein</fullName>
    </submittedName>
</protein>
<feature type="domain" description="Cell envelope-related transcriptional attenuator" evidence="2">
    <location>
        <begin position="93"/>
        <end position="251"/>
    </location>
</feature>
<dbReference type="InterPro" id="IPR004474">
    <property type="entry name" value="LytR_CpsA_psr"/>
</dbReference>
<dbReference type="NCBIfam" id="TIGR00350">
    <property type="entry name" value="lytR_cpsA_psr"/>
    <property type="match status" value="1"/>
</dbReference>
<dbReference type="PANTHER" id="PTHR33392:SF6">
    <property type="entry name" value="POLYISOPRENYL-TEICHOIC ACID--PEPTIDOGLYCAN TEICHOIC ACID TRANSFERASE TAGU"/>
    <property type="match status" value="1"/>
</dbReference>
<dbReference type="EMBL" id="DVHM01000090">
    <property type="protein sequence ID" value="HIR70732.1"/>
    <property type="molecule type" value="Genomic_DNA"/>
</dbReference>
<accession>A0A9D1E986</accession>
<organism evidence="3 4">
    <name type="scientific">Candidatus Pullilachnospira gallistercoris</name>
    <dbReference type="NCBI Taxonomy" id="2840911"/>
    <lineage>
        <taxon>Bacteria</taxon>
        <taxon>Bacillati</taxon>
        <taxon>Bacillota</taxon>
        <taxon>Clostridia</taxon>
        <taxon>Lachnospirales</taxon>
        <taxon>Lachnospiraceae</taxon>
        <taxon>Lachnospiraceae incertae sedis</taxon>
        <taxon>Candidatus Pullilachnospira</taxon>
    </lineage>
</organism>
<reference evidence="3" key="2">
    <citation type="journal article" date="2021" name="PeerJ">
        <title>Extensive microbial diversity within the chicken gut microbiome revealed by metagenomics and culture.</title>
        <authorList>
            <person name="Gilroy R."/>
            <person name="Ravi A."/>
            <person name="Getino M."/>
            <person name="Pursley I."/>
            <person name="Horton D.L."/>
            <person name="Alikhan N.F."/>
            <person name="Baker D."/>
            <person name="Gharbi K."/>
            <person name="Hall N."/>
            <person name="Watson M."/>
            <person name="Adriaenssens E.M."/>
            <person name="Foster-Nyarko E."/>
            <person name="Jarju S."/>
            <person name="Secka A."/>
            <person name="Antonio M."/>
            <person name="Oren A."/>
            <person name="Chaudhuri R.R."/>
            <person name="La Ragione R."/>
            <person name="Hildebrand F."/>
            <person name="Pallen M.J."/>
        </authorList>
    </citation>
    <scope>NUCLEOTIDE SEQUENCE</scope>
    <source>
        <strain evidence="3">ChiSjej5B23-6657</strain>
    </source>
</reference>
<gene>
    <name evidence="3" type="ORF">IAA55_05585</name>
</gene>
<dbReference type="Proteomes" id="UP000823912">
    <property type="component" value="Unassembled WGS sequence"/>
</dbReference>
<dbReference type="AlphaFoldDB" id="A0A9D1E986"/>
<dbReference type="Gene3D" id="3.40.630.190">
    <property type="entry name" value="LCP protein"/>
    <property type="match status" value="1"/>
</dbReference>
<proteinExistence type="inferred from homology"/>
<evidence type="ECO:0000259" key="2">
    <source>
        <dbReference type="Pfam" id="PF03816"/>
    </source>
</evidence>
<comment type="similarity">
    <text evidence="1">Belongs to the LytR/CpsA/Psr (LCP) family.</text>
</comment>
<dbReference type="Pfam" id="PF03816">
    <property type="entry name" value="LytR_cpsA_psr"/>
    <property type="match status" value="1"/>
</dbReference>
<sequence length="363" mass="40950">MKKVPQERLTKRQRLMRKRKKRRRRILIAELVILVLLIGGVYVGSKLGMINFSQLIAGTNALDEETRKLMEGYTTIAVFGVDNRSNGDYDTGNSDVIMLANINNETREVKLVSVYRDTAMDVDGDGTLQKCNYAYNHGGPDEAVEMLNRNLDLDIDGYVSADFYALADVVDALGGVEIDLTNEEAAIMNQSYIHFVEDVVGRKSKEVAGGRQTLDGIQTVSYCRIRYTAGDDFKRTERQRQVLSLLVDKVKKMNVFQMNDLINAVFPNVATSFNLSQILGMASVMRDYELTETRGYPFAMHVQSWKGRGDMVVPCTMESNIKQLHQYLFGEEDYQPTSTVQEISDAIYDRSGLGEEDALNYGY</sequence>
<dbReference type="InterPro" id="IPR050922">
    <property type="entry name" value="LytR/CpsA/Psr_CW_biosynth"/>
</dbReference>
<dbReference type="PANTHER" id="PTHR33392">
    <property type="entry name" value="POLYISOPRENYL-TEICHOIC ACID--PEPTIDOGLYCAN TEICHOIC ACID TRANSFERASE TAGU"/>
    <property type="match status" value="1"/>
</dbReference>
<reference evidence="3" key="1">
    <citation type="submission" date="2020-10" db="EMBL/GenBank/DDBJ databases">
        <authorList>
            <person name="Gilroy R."/>
        </authorList>
    </citation>
    <scope>NUCLEOTIDE SEQUENCE</scope>
    <source>
        <strain evidence="3">ChiSjej5B23-6657</strain>
    </source>
</reference>
<evidence type="ECO:0000256" key="1">
    <source>
        <dbReference type="ARBA" id="ARBA00006068"/>
    </source>
</evidence>
<name>A0A9D1E986_9FIRM</name>